<dbReference type="EMBL" id="JAKMXF010000111">
    <property type="protein sequence ID" value="KAI6657562.1"/>
    <property type="molecule type" value="Genomic_DNA"/>
</dbReference>
<accession>A0AAV7K8G1</accession>
<reference evidence="2 3" key="1">
    <citation type="journal article" date="2023" name="BMC Biol.">
        <title>The compact genome of the sponge Oopsacas minuta (Hexactinellida) is lacking key metazoan core genes.</title>
        <authorList>
            <person name="Santini S."/>
            <person name="Schenkelaars Q."/>
            <person name="Jourda C."/>
            <person name="Duchesne M."/>
            <person name="Belahbib H."/>
            <person name="Rocher C."/>
            <person name="Selva M."/>
            <person name="Riesgo A."/>
            <person name="Vervoort M."/>
            <person name="Leys S.P."/>
            <person name="Kodjabachian L."/>
            <person name="Le Bivic A."/>
            <person name="Borchiellini C."/>
            <person name="Claverie J.M."/>
            <person name="Renard E."/>
        </authorList>
    </citation>
    <scope>NUCLEOTIDE SEQUENCE [LARGE SCALE GENOMIC DNA]</scope>
    <source>
        <strain evidence="2">SPO-2</strain>
    </source>
</reference>
<name>A0AAV7K8G1_9METZ</name>
<comment type="caution">
    <text evidence="2">The sequence shown here is derived from an EMBL/GenBank/DDBJ whole genome shotgun (WGS) entry which is preliminary data.</text>
</comment>
<sequence>MKVLLLFSLLVIYASAEYTLNLAESFEPYVCACNVSASSICMFIVRHEPIKTRRFEGYICHDDPSMRIVDSVTEYTYTPNSPTPTEAHFIIFQFYRPYTFVDGGQTISIQARTVYVYQDFGNNDTNNRCYKFSMFPDEQYHKFGIPSDYYCVEDITEGWLNAQNNDGVHLKLARKESSRGTSIRTVTKNSCFPVRHDEFKLDSFRRVEIMEETTYYESPNVAIPILPSICRGI</sequence>
<organism evidence="2 3">
    <name type="scientific">Oopsacas minuta</name>
    <dbReference type="NCBI Taxonomy" id="111878"/>
    <lineage>
        <taxon>Eukaryota</taxon>
        <taxon>Metazoa</taxon>
        <taxon>Porifera</taxon>
        <taxon>Hexactinellida</taxon>
        <taxon>Hexasterophora</taxon>
        <taxon>Lyssacinosida</taxon>
        <taxon>Leucopsacidae</taxon>
        <taxon>Oopsacas</taxon>
    </lineage>
</organism>
<keyword evidence="1" id="KW-0732">Signal</keyword>
<feature type="signal peptide" evidence="1">
    <location>
        <begin position="1"/>
        <end position="16"/>
    </location>
</feature>
<gene>
    <name evidence="2" type="ORF">LOD99_305</name>
</gene>
<feature type="chain" id="PRO_5043911018" evidence="1">
    <location>
        <begin position="17"/>
        <end position="233"/>
    </location>
</feature>
<dbReference type="AlphaFoldDB" id="A0AAV7K8G1"/>
<evidence type="ECO:0000313" key="3">
    <source>
        <dbReference type="Proteomes" id="UP001165289"/>
    </source>
</evidence>
<dbReference type="Proteomes" id="UP001165289">
    <property type="component" value="Unassembled WGS sequence"/>
</dbReference>
<evidence type="ECO:0000256" key="1">
    <source>
        <dbReference type="SAM" id="SignalP"/>
    </source>
</evidence>
<protein>
    <submittedName>
        <fullName evidence="2">Uncharacterized protein</fullName>
    </submittedName>
</protein>
<keyword evidence="3" id="KW-1185">Reference proteome</keyword>
<proteinExistence type="predicted"/>
<evidence type="ECO:0000313" key="2">
    <source>
        <dbReference type="EMBL" id="KAI6657562.1"/>
    </source>
</evidence>